<organism evidence="1 2">
    <name type="scientific">Prorocentrum cordatum</name>
    <dbReference type="NCBI Taxonomy" id="2364126"/>
    <lineage>
        <taxon>Eukaryota</taxon>
        <taxon>Sar</taxon>
        <taxon>Alveolata</taxon>
        <taxon>Dinophyceae</taxon>
        <taxon>Prorocentrales</taxon>
        <taxon>Prorocentraceae</taxon>
        <taxon>Prorocentrum</taxon>
    </lineage>
</organism>
<sequence length="400" mass="45752">MTEKLPESLGHWVRWLIGLKHVCRLLRRRYAKDRLLEQCFAEAYLLPFKRSIELFNYEVHEGRWGSILTALFHLLPLKTALRAGWSLAKYGRGQSEHSGEKGLKIDEVDRAITSDWWWGYCSMIWTAGEIVEHVSFWAESCPCHLKGIKLRDGSTGERRQKQDRCPLQGCQAPACAAGHLFTLLQELFSRGHSQLVLHPSMAVLSEAERAEIALDFNRIKCHFTFWFQLKFSHWGELPWILIGIAHWDGETARRCAGQSLQLFAGSSKDPSHHHRLSVLLCQPGGRGHEQMSLFASGERNMDDLPYLTQFAARFRFIQVSERWIEGRHHLASQVFKISPRAGPVHLSFSTILPLIVKAAERDPEFLNVLASNSQGRARLLRRAMRVWPEFARANTPAITG</sequence>
<reference evidence="1" key="1">
    <citation type="submission" date="2023-10" db="EMBL/GenBank/DDBJ databases">
        <authorList>
            <person name="Chen Y."/>
            <person name="Shah S."/>
            <person name="Dougan E. K."/>
            <person name="Thang M."/>
            <person name="Chan C."/>
        </authorList>
    </citation>
    <scope>NUCLEOTIDE SEQUENCE [LARGE SCALE GENOMIC DNA]</scope>
</reference>
<protein>
    <submittedName>
        <fullName evidence="1">Uncharacterized protein</fullName>
    </submittedName>
</protein>
<keyword evidence="2" id="KW-1185">Reference proteome</keyword>
<dbReference type="EMBL" id="CAUYUJ010014371">
    <property type="protein sequence ID" value="CAK0840334.1"/>
    <property type="molecule type" value="Genomic_DNA"/>
</dbReference>
<dbReference type="Proteomes" id="UP001189429">
    <property type="component" value="Unassembled WGS sequence"/>
</dbReference>
<accession>A0ABN9T5K8</accession>
<evidence type="ECO:0000313" key="2">
    <source>
        <dbReference type="Proteomes" id="UP001189429"/>
    </source>
</evidence>
<proteinExistence type="predicted"/>
<gene>
    <name evidence="1" type="ORF">PCOR1329_LOCUS35798</name>
</gene>
<evidence type="ECO:0000313" key="1">
    <source>
        <dbReference type="EMBL" id="CAK0840334.1"/>
    </source>
</evidence>
<name>A0ABN9T5K8_9DINO</name>
<comment type="caution">
    <text evidence="1">The sequence shown here is derived from an EMBL/GenBank/DDBJ whole genome shotgun (WGS) entry which is preliminary data.</text>
</comment>